<dbReference type="InterPro" id="IPR036259">
    <property type="entry name" value="MFS_trans_sf"/>
</dbReference>
<feature type="domain" description="Major facilitator superfamily (MFS) profile" evidence="8">
    <location>
        <begin position="37"/>
        <end position="465"/>
    </location>
</feature>
<evidence type="ECO:0000313" key="10">
    <source>
        <dbReference type="Proteomes" id="UP000183038"/>
    </source>
</evidence>
<feature type="transmembrane region" description="Helical" evidence="7">
    <location>
        <begin position="443"/>
        <end position="464"/>
    </location>
</feature>
<feature type="transmembrane region" description="Helical" evidence="7">
    <location>
        <begin position="255"/>
        <end position="274"/>
    </location>
</feature>
<feature type="transmembrane region" description="Helical" evidence="7">
    <location>
        <begin position="349"/>
        <end position="374"/>
    </location>
</feature>
<proteinExistence type="inferred from homology"/>
<feature type="transmembrane region" description="Helical" evidence="7">
    <location>
        <begin position="103"/>
        <end position="121"/>
    </location>
</feature>
<dbReference type="InterPro" id="IPR020846">
    <property type="entry name" value="MFS_dom"/>
</dbReference>
<feature type="transmembrane region" description="Helical" evidence="7">
    <location>
        <begin position="38"/>
        <end position="59"/>
    </location>
</feature>
<keyword evidence="6 7" id="KW-0472">Membrane</keyword>
<comment type="similarity">
    <text evidence="2">Belongs to the major facilitator superfamily. Nitrate/nitrite porter (TC 2.A.1.8) family.</text>
</comment>
<feature type="transmembrane region" description="Helical" evidence="7">
    <location>
        <begin position="294"/>
        <end position="313"/>
    </location>
</feature>
<feature type="transmembrane region" description="Helical" evidence="7">
    <location>
        <begin position="133"/>
        <end position="153"/>
    </location>
</feature>
<sequence length="489" mass="52736">MVGLYNLNNVICYNMKNQSKKSTTLNLTNIKSLPIRTFWITSIAFFICFFAWFGIVPFMPDVVKDLGLTPDQKWNSIILAVTGTVFARLLIGKLCDKYGPRLCYTYLLILGAIPVILIGFVQTPLQFLICRLFIGFIGASFVITQFHTSIMFAPNIVGTANATSAGWGNLGGGANRLGMPLIAAAVVSFGVADEIAWRYSMIIAGVIAMLMGLVYYFFTQDTPEGNFKELKEAGKMPKLKKDEESFLSVLKDYRVWILFIVYAASFGMELTVYGTMDDYLQNTFGLTRSTAGNLVLSFALMNIFARTLGGFFGDRFGRLKGLRGRVLFLTVILALEGVMLSVFSMATSFAMGIVFLIAFSLTVQMAEGATFSVVPFINKKAIGSISGIVGAGGNVGAFLAALLLKSKSALAETNALAANANLGEEAMKAAQSAAASGAVSSGYLLIGGFVIVTALVTLAIKFSVEDEKLVKEELQKADKSVINLSPSSI</sequence>
<evidence type="ECO:0000256" key="4">
    <source>
        <dbReference type="ARBA" id="ARBA00022989"/>
    </source>
</evidence>
<dbReference type="InterPro" id="IPR044772">
    <property type="entry name" value="NO3_transporter"/>
</dbReference>
<dbReference type="GO" id="GO:0016020">
    <property type="term" value="C:membrane"/>
    <property type="evidence" value="ECO:0007669"/>
    <property type="project" value="UniProtKB-SubCell"/>
</dbReference>
<keyword evidence="4 7" id="KW-1133">Transmembrane helix</keyword>
<dbReference type="GO" id="GO:0042128">
    <property type="term" value="P:nitrate assimilation"/>
    <property type="evidence" value="ECO:0007669"/>
    <property type="project" value="UniProtKB-KW"/>
</dbReference>
<dbReference type="CDD" id="cd17341">
    <property type="entry name" value="MFS_NRT2_like"/>
    <property type="match status" value="1"/>
</dbReference>
<evidence type="ECO:0000256" key="5">
    <source>
        <dbReference type="ARBA" id="ARBA00023063"/>
    </source>
</evidence>
<dbReference type="Gene3D" id="1.20.1250.20">
    <property type="entry name" value="MFS general substrate transporter like domains"/>
    <property type="match status" value="2"/>
</dbReference>
<evidence type="ECO:0000256" key="6">
    <source>
        <dbReference type="ARBA" id="ARBA00023136"/>
    </source>
</evidence>
<evidence type="ECO:0000256" key="1">
    <source>
        <dbReference type="ARBA" id="ARBA00004141"/>
    </source>
</evidence>
<evidence type="ECO:0000256" key="3">
    <source>
        <dbReference type="ARBA" id="ARBA00022692"/>
    </source>
</evidence>
<dbReference type="GO" id="GO:0015112">
    <property type="term" value="F:nitrate transmembrane transporter activity"/>
    <property type="evidence" value="ECO:0007669"/>
    <property type="project" value="InterPro"/>
</dbReference>
<dbReference type="AlphaFoldDB" id="A0A1H4KWJ7"/>
<evidence type="ECO:0000259" key="8">
    <source>
        <dbReference type="PROSITE" id="PS50850"/>
    </source>
</evidence>
<reference evidence="9 10" key="1">
    <citation type="submission" date="2016-10" db="EMBL/GenBank/DDBJ databases">
        <authorList>
            <person name="de Groot N.N."/>
        </authorList>
    </citation>
    <scope>NUCLEOTIDE SEQUENCE [LARGE SCALE GENOMIC DNA]</scope>
    <source>
        <strain evidence="9 10">MAR_2009_71</strain>
    </source>
</reference>
<keyword evidence="3 7" id="KW-0812">Transmembrane</keyword>
<accession>A0A1H4KWJ7</accession>
<feature type="transmembrane region" description="Helical" evidence="7">
    <location>
        <begin position="74"/>
        <end position="91"/>
    </location>
</feature>
<name>A0A1H4KWJ7_9FLAO</name>
<organism evidence="9 10">
    <name type="scientific">Maribacter dokdonensis</name>
    <dbReference type="NCBI Taxonomy" id="320912"/>
    <lineage>
        <taxon>Bacteria</taxon>
        <taxon>Pseudomonadati</taxon>
        <taxon>Bacteroidota</taxon>
        <taxon>Flavobacteriia</taxon>
        <taxon>Flavobacteriales</taxon>
        <taxon>Flavobacteriaceae</taxon>
        <taxon>Maribacter</taxon>
    </lineage>
</organism>
<dbReference type="SUPFAM" id="SSF103473">
    <property type="entry name" value="MFS general substrate transporter"/>
    <property type="match status" value="1"/>
</dbReference>
<protein>
    <submittedName>
        <fullName evidence="9">MFS transporter, NNP family, nitrate/nitrite transporter</fullName>
    </submittedName>
</protein>
<feature type="transmembrane region" description="Helical" evidence="7">
    <location>
        <begin position="174"/>
        <end position="191"/>
    </location>
</feature>
<evidence type="ECO:0000313" key="9">
    <source>
        <dbReference type="EMBL" id="SEB62292.1"/>
    </source>
</evidence>
<dbReference type="InterPro" id="IPR011701">
    <property type="entry name" value="MFS"/>
</dbReference>
<dbReference type="PROSITE" id="PS50850">
    <property type="entry name" value="MFS"/>
    <property type="match status" value="1"/>
</dbReference>
<dbReference type="Proteomes" id="UP000183038">
    <property type="component" value="Unassembled WGS sequence"/>
</dbReference>
<dbReference type="EMBL" id="FNTB01000001">
    <property type="protein sequence ID" value="SEB62292.1"/>
    <property type="molecule type" value="Genomic_DNA"/>
</dbReference>
<feature type="transmembrane region" description="Helical" evidence="7">
    <location>
        <begin position="197"/>
        <end position="218"/>
    </location>
</feature>
<gene>
    <name evidence="9" type="ORF">SAMN05192540_1089</name>
</gene>
<evidence type="ECO:0000256" key="7">
    <source>
        <dbReference type="SAM" id="Phobius"/>
    </source>
</evidence>
<feature type="transmembrane region" description="Helical" evidence="7">
    <location>
        <begin position="325"/>
        <end position="343"/>
    </location>
</feature>
<comment type="subcellular location">
    <subcellularLocation>
        <location evidence="1">Membrane</location>
        <topology evidence="1">Multi-pass membrane protein</topology>
    </subcellularLocation>
</comment>
<evidence type="ECO:0000256" key="2">
    <source>
        <dbReference type="ARBA" id="ARBA00008432"/>
    </source>
</evidence>
<dbReference type="Pfam" id="PF07690">
    <property type="entry name" value="MFS_1"/>
    <property type="match status" value="1"/>
</dbReference>
<feature type="transmembrane region" description="Helical" evidence="7">
    <location>
        <begin position="381"/>
        <end position="404"/>
    </location>
</feature>
<dbReference type="PANTHER" id="PTHR23515">
    <property type="entry name" value="HIGH-AFFINITY NITRATE TRANSPORTER 2.3"/>
    <property type="match status" value="1"/>
</dbReference>
<keyword evidence="5" id="KW-0534">Nitrate assimilation</keyword>